<proteinExistence type="predicted"/>
<dbReference type="EMBL" id="SJDT01000012">
    <property type="protein sequence ID" value="TBW20715.1"/>
    <property type="molecule type" value="Genomic_DNA"/>
</dbReference>
<name>A0A4Q9UYL6_9ACTO</name>
<evidence type="ECO:0000256" key="1">
    <source>
        <dbReference type="SAM" id="MobiDB-lite"/>
    </source>
</evidence>
<protein>
    <submittedName>
        <fullName evidence="2">Uncharacterized protein</fullName>
    </submittedName>
</protein>
<evidence type="ECO:0000313" key="3">
    <source>
        <dbReference type="Proteomes" id="UP000293036"/>
    </source>
</evidence>
<comment type="caution">
    <text evidence="2">The sequence shown here is derived from an EMBL/GenBank/DDBJ whole genome shotgun (WGS) entry which is preliminary data.</text>
</comment>
<gene>
    <name evidence="2" type="ORF">EZJ44_08470</name>
</gene>
<dbReference type="RefSeq" id="WP_131282516.1">
    <property type="nucleotide sequence ID" value="NZ_JBHSLR010000004.1"/>
</dbReference>
<accession>A0A4Q9UYL6</accession>
<organism evidence="2 3">
    <name type="scientific">Arcanobacterium bovis</name>
    <dbReference type="NCBI Taxonomy" id="2529275"/>
    <lineage>
        <taxon>Bacteria</taxon>
        <taxon>Bacillati</taxon>
        <taxon>Actinomycetota</taxon>
        <taxon>Actinomycetes</taxon>
        <taxon>Actinomycetales</taxon>
        <taxon>Actinomycetaceae</taxon>
        <taxon>Arcanobacterium</taxon>
    </lineage>
</organism>
<sequence length="131" mass="14002">MTNAVLASIHADDNAAYVVLNRYLSVHGVSSVLSSPQDAAAAFRRLTSGKHGTLFSTPDFTLLADAEQIADFVQTVLSKTESTNKTTPLPQPENTSIDSVDAAILLPPDRPPTRRDLARSIQAMAINKQGV</sequence>
<evidence type="ECO:0000313" key="2">
    <source>
        <dbReference type="EMBL" id="TBW20715.1"/>
    </source>
</evidence>
<feature type="compositionally biased region" description="Polar residues" evidence="1">
    <location>
        <begin position="80"/>
        <end position="98"/>
    </location>
</feature>
<dbReference type="AlphaFoldDB" id="A0A4Q9UYL6"/>
<feature type="region of interest" description="Disordered" evidence="1">
    <location>
        <begin position="80"/>
        <end position="100"/>
    </location>
</feature>
<keyword evidence="3" id="KW-1185">Reference proteome</keyword>
<dbReference type="Proteomes" id="UP000293036">
    <property type="component" value="Unassembled WGS sequence"/>
</dbReference>
<reference evidence="2 3" key="1">
    <citation type="submission" date="2019-02" db="EMBL/GenBank/DDBJ databases">
        <title>Arcanobacterium bovis sp. nov., isolated from the milk of a cow with mastitis.</title>
        <authorList>
            <person name="Sammra O."/>
            <person name="Foster G."/>
            <person name="Hassan A."/>
            <person name="Alssahen M."/>
            <person name="Laemmler C."/>
            <person name="Borowiak M."/>
            <person name="Malorny B."/>
            <person name="Abdulmawjood A."/>
        </authorList>
    </citation>
    <scope>NUCLEOTIDE SEQUENCE [LARGE SCALE GENOMIC DNA]</scope>
    <source>
        <strain evidence="2 3">C605018/01/1</strain>
    </source>
</reference>